<gene>
    <name evidence="2" type="ORF">PGLA1383_LOCUS37623</name>
</gene>
<evidence type="ECO:0000256" key="1">
    <source>
        <dbReference type="SAM" id="MobiDB-lite"/>
    </source>
</evidence>
<feature type="non-terminal residue" evidence="2">
    <location>
        <position position="1"/>
    </location>
</feature>
<name>A0A813GB24_POLGL</name>
<protein>
    <submittedName>
        <fullName evidence="2">Uncharacterized protein</fullName>
    </submittedName>
</protein>
<keyword evidence="3" id="KW-1185">Reference proteome</keyword>
<feature type="non-terminal residue" evidence="2">
    <location>
        <position position="131"/>
    </location>
</feature>
<evidence type="ECO:0000313" key="3">
    <source>
        <dbReference type="Proteomes" id="UP000654075"/>
    </source>
</evidence>
<dbReference type="EMBL" id="CAJNNV010027304">
    <property type="protein sequence ID" value="CAE8620059.1"/>
    <property type="molecule type" value="Genomic_DNA"/>
</dbReference>
<proteinExistence type="predicted"/>
<organism evidence="2 3">
    <name type="scientific">Polarella glacialis</name>
    <name type="common">Dinoflagellate</name>
    <dbReference type="NCBI Taxonomy" id="89957"/>
    <lineage>
        <taxon>Eukaryota</taxon>
        <taxon>Sar</taxon>
        <taxon>Alveolata</taxon>
        <taxon>Dinophyceae</taxon>
        <taxon>Suessiales</taxon>
        <taxon>Suessiaceae</taxon>
        <taxon>Polarella</taxon>
    </lineage>
</organism>
<comment type="caution">
    <text evidence="2">The sequence shown here is derived from an EMBL/GenBank/DDBJ whole genome shotgun (WGS) entry which is preliminary data.</text>
</comment>
<dbReference type="AlphaFoldDB" id="A0A813GB24"/>
<evidence type="ECO:0000313" key="2">
    <source>
        <dbReference type="EMBL" id="CAE8620059.1"/>
    </source>
</evidence>
<dbReference type="Proteomes" id="UP000654075">
    <property type="component" value="Unassembled WGS sequence"/>
</dbReference>
<sequence length="131" mass="14044">AAAGKAKAAPPKAPPPRHLLQAVIDNAEGDAVFLATVSRFARSCELESSTTEKLRKLPREEAQRIIAEPPLADMGQQRSRTFTRILETLARKFDGQQPGVAAVSQDPEPRIPYITPSRADSQAAAESAAIS</sequence>
<accession>A0A813GB24</accession>
<feature type="region of interest" description="Disordered" evidence="1">
    <location>
        <begin position="97"/>
        <end position="131"/>
    </location>
</feature>
<feature type="compositionally biased region" description="Low complexity" evidence="1">
    <location>
        <begin position="117"/>
        <end position="131"/>
    </location>
</feature>
<reference evidence="2" key="1">
    <citation type="submission" date="2021-02" db="EMBL/GenBank/DDBJ databases">
        <authorList>
            <person name="Dougan E. K."/>
            <person name="Rhodes N."/>
            <person name="Thang M."/>
            <person name="Chan C."/>
        </authorList>
    </citation>
    <scope>NUCLEOTIDE SEQUENCE</scope>
</reference>